<proteinExistence type="predicted"/>
<dbReference type="RefSeq" id="XP_017774193.1">
    <property type="nucleotide sequence ID" value="XM_017918704.1"/>
</dbReference>
<protein>
    <submittedName>
        <fullName evidence="2">Uncharacterized protein LOC108560965</fullName>
    </submittedName>
</protein>
<keyword evidence="1" id="KW-1185">Reference proteome</keyword>
<organism evidence="1 2">
    <name type="scientific">Nicrophorus vespilloides</name>
    <name type="common">Boreal carrion beetle</name>
    <dbReference type="NCBI Taxonomy" id="110193"/>
    <lineage>
        <taxon>Eukaryota</taxon>
        <taxon>Metazoa</taxon>
        <taxon>Ecdysozoa</taxon>
        <taxon>Arthropoda</taxon>
        <taxon>Hexapoda</taxon>
        <taxon>Insecta</taxon>
        <taxon>Pterygota</taxon>
        <taxon>Neoptera</taxon>
        <taxon>Endopterygota</taxon>
        <taxon>Coleoptera</taxon>
        <taxon>Polyphaga</taxon>
        <taxon>Staphyliniformia</taxon>
        <taxon>Silphidae</taxon>
        <taxon>Nicrophorinae</taxon>
        <taxon>Nicrophorus</taxon>
    </lineage>
</organism>
<reference evidence="2" key="1">
    <citation type="submission" date="2025-08" db="UniProtKB">
        <authorList>
            <consortium name="RefSeq"/>
        </authorList>
    </citation>
    <scope>IDENTIFICATION</scope>
    <source>
        <tissue evidence="2">Whole Larva</tissue>
    </source>
</reference>
<dbReference type="Proteomes" id="UP000695000">
    <property type="component" value="Unplaced"/>
</dbReference>
<sequence>MNEEQLRNIEYSALHYGCTPTSFTRELQQSIQSIYEDVLNVNEKNAIEGIGEEASDEIKETFKKAQQLLDKSTQQCINRLNPSAMKFFKIPESVSLSVYKKFENKTEELKVECDSLEKKYLQQKNFIALLQKEKEEMEMMLTPIKKLVESANEINENLDKVAEVVIYNNKLNGVLSEQFLAE</sequence>
<evidence type="ECO:0000313" key="1">
    <source>
        <dbReference type="Proteomes" id="UP000695000"/>
    </source>
</evidence>
<gene>
    <name evidence="2" type="primary">LOC108560965</name>
</gene>
<accession>A0ABM1MHZ3</accession>
<name>A0ABM1MHZ3_NICVS</name>
<evidence type="ECO:0000313" key="2">
    <source>
        <dbReference type="RefSeq" id="XP_017774193.1"/>
    </source>
</evidence>
<dbReference type="GeneID" id="108560965"/>